<dbReference type="FunFam" id="3.40.30.10:FF:000020">
    <property type="entry name" value="Peroxiredoxin"/>
    <property type="match status" value="1"/>
</dbReference>
<sequence length="161" mass="16887">MALKEGDMVPMDAVFSRLVDGKPTNVPAADLFAGKKVAICGVPGAMTPTCSEKHLPGFIAALEELKSKGVDTVACISVNDPFVMGAWGKKLECDDKVMMLADGGANFAKAIGHEFDTKDFGGIRLKRLAMLVKDGVVQKLGVEDGGAFEGASDVKTILEAL</sequence>
<dbReference type="Gene3D" id="3.40.30.10">
    <property type="entry name" value="Glutaredoxin"/>
    <property type="match status" value="1"/>
</dbReference>
<dbReference type="GO" id="GO:0008379">
    <property type="term" value="F:thioredoxin peroxidase activity"/>
    <property type="evidence" value="ECO:0007669"/>
    <property type="project" value="InterPro"/>
</dbReference>
<dbReference type="PANTHER" id="PTHR10430">
    <property type="entry name" value="PEROXIREDOXIN"/>
    <property type="match status" value="1"/>
</dbReference>
<dbReference type="SUPFAM" id="SSF52833">
    <property type="entry name" value="Thioredoxin-like"/>
    <property type="match status" value="1"/>
</dbReference>
<dbReference type="GO" id="GO:0042744">
    <property type="term" value="P:hydrogen peroxide catabolic process"/>
    <property type="evidence" value="ECO:0007669"/>
    <property type="project" value="TreeGrafter"/>
</dbReference>
<evidence type="ECO:0000256" key="3">
    <source>
        <dbReference type="ARBA" id="ARBA00022862"/>
    </source>
</evidence>
<gene>
    <name evidence="10" type="ORF">JKP88DRAFT_180563</name>
    <name evidence="9" type="ORF">JKP88DRAFT_290847</name>
</gene>
<dbReference type="AlphaFoldDB" id="A0A836CG28"/>
<dbReference type="GO" id="GO:0005737">
    <property type="term" value="C:cytoplasm"/>
    <property type="evidence" value="ECO:0007669"/>
    <property type="project" value="TreeGrafter"/>
</dbReference>
<evidence type="ECO:0000256" key="4">
    <source>
        <dbReference type="ARBA" id="ARBA00023002"/>
    </source>
</evidence>
<evidence type="ECO:0000313" key="11">
    <source>
        <dbReference type="Proteomes" id="UP000664859"/>
    </source>
</evidence>
<dbReference type="GO" id="GO:0034599">
    <property type="term" value="P:cellular response to oxidative stress"/>
    <property type="evidence" value="ECO:0007669"/>
    <property type="project" value="InterPro"/>
</dbReference>
<dbReference type="InterPro" id="IPR037944">
    <property type="entry name" value="PRX5-like"/>
</dbReference>
<dbReference type="InterPro" id="IPR013766">
    <property type="entry name" value="Thioredoxin_domain"/>
</dbReference>
<comment type="function">
    <text evidence="7">Thiol-specific peroxidase that catalyzes the reduction of hydrogen peroxide and organic hydroperoxides to water and alcohols, respectively. Plays a role in cell protection against oxidative stress by detoxifying peroxides.</text>
</comment>
<feature type="domain" description="Thioredoxin" evidence="8">
    <location>
        <begin position="3"/>
        <end position="161"/>
    </location>
</feature>
<dbReference type="EMBL" id="JAFCMP010000333">
    <property type="protein sequence ID" value="KAG5181436.1"/>
    <property type="molecule type" value="Genomic_DNA"/>
</dbReference>
<evidence type="ECO:0000259" key="8">
    <source>
        <dbReference type="PROSITE" id="PS51352"/>
    </source>
</evidence>
<dbReference type="PROSITE" id="PS51352">
    <property type="entry name" value="THIOREDOXIN_2"/>
    <property type="match status" value="1"/>
</dbReference>
<keyword evidence="11" id="KW-1185">Reference proteome</keyword>
<keyword evidence="5 7" id="KW-0676">Redox-active center</keyword>
<reference evidence="10" key="1">
    <citation type="submission" date="2021-02" db="EMBL/GenBank/DDBJ databases">
        <title>First Annotated Genome of the Yellow-green Alga Tribonema minus.</title>
        <authorList>
            <person name="Mahan K.M."/>
        </authorList>
    </citation>
    <scope>NUCLEOTIDE SEQUENCE</scope>
    <source>
        <strain evidence="10">UTEX B ZZ1240</strain>
    </source>
</reference>
<dbReference type="OrthoDB" id="1882547at2759"/>
<evidence type="ECO:0000256" key="6">
    <source>
        <dbReference type="PIRSR" id="PIRSR637944-1"/>
    </source>
</evidence>
<evidence type="ECO:0000256" key="7">
    <source>
        <dbReference type="RuleBase" id="RU366011"/>
    </source>
</evidence>
<evidence type="ECO:0000256" key="1">
    <source>
        <dbReference type="ARBA" id="ARBA00010505"/>
    </source>
</evidence>
<evidence type="ECO:0000256" key="2">
    <source>
        <dbReference type="ARBA" id="ARBA00022559"/>
    </source>
</evidence>
<evidence type="ECO:0000313" key="10">
    <source>
        <dbReference type="EMBL" id="KAG5185230.1"/>
    </source>
</evidence>
<dbReference type="InterPro" id="IPR013740">
    <property type="entry name" value="Redoxin"/>
</dbReference>
<evidence type="ECO:0000313" key="9">
    <source>
        <dbReference type="EMBL" id="KAG5181436.1"/>
    </source>
</evidence>
<evidence type="ECO:0000256" key="5">
    <source>
        <dbReference type="ARBA" id="ARBA00023284"/>
    </source>
</evidence>
<protein>
    <submittedName>
        <fullName evidence="10">Peroxyredoxin</fullName>
    </submittedName>
</protein>
<dbReference type="EMBL" id="JAFCMP010000136">
    <property type="protein sequence ID" value="KAG5185230.1"/>
    <property type="molecule type" value="Genomic_DNA"/>
</dbReference>
<name>A0A836CG28_9STRA</name>
<accession>A0A836CG28</accession>
<comment type="caution">
    <text evidence="10">The sequence shown here is derived from an EMBL/GenBank/DDBJ whole genome shotgun (WGS) entry which is preliminary data.</text>
</comment>
<dbReference type="Proteomes" id="UP000664859">
    <property type="component" value="Unassembled WGS sequence"/>
</dbReference>
<dbReference type="PANTHER" id="PTHR10430:SF16">
    <property type="entry name" value="PEROXIREDOXIN-5, MITOCHONDRIAL"/>
    <property type="match status" value="1"/>
</dbReference>
<organism evidence="10 11">
    <name type="scientific">Tribonema minus</name>
    <dbReference type="NCBI Taxonomy" id="303371"/>
    <lineage>
        <taxon>Eukaryota</taxon>
        <taxon>Sar</taxon>
        <taxon>Stramenopiles</taxon>
        <taxon>Ochrophyta</taxon>
        <taxon>PX clade</taxon>
        <taxon>Xanthophyceae</taxon>
        <taxon>Tribonematales</taxon>
        <taxon>Tribonemataceae</taxon>
        <taxon>Tribonema</taxon>
    </lineage>
</organism>
<keyword evidence="3 7" id="KW-0049">Antioxidant</keyword>
<dbReference type="CDD" id="cd03013">
    <property type="entry name" value="PRX5_like"/>
    <property type="match status" value="1"/>
</dbReference>
<comment type="similarity">
    <text evidence="1 7">Belongs to the peroxiredoxin family. Prx5 subfamily.</text>
</comment>
<dbReference type="Pfam" id="PF08534">
    <property type="entry name" value="Redoxin"/>
    <property type="match status" value="1"/>
</dbReference>
<dbReference type="GO" id="GO:0045454">
    <property type="term" value="P:cell redox homeostasis"/>
    <property type="evidence" value="ECO:0007669"/>
    <property type="project" value="TreeGrafter"/>
</dbReference>
<dbReference type="InterPro" id="IPR036249">
    <property type="entry name" value="Thioredoxin-like_sf"/>
</dbReference>
<proteinExistence type="inferred from homology"/>
<keyword evidence="4 7" id="KW-0560">Oxidoreductase</keyword>
<feature type="active site" description="Cysteine sulfenic acid (-SOH) intermediate" evidence="6">
    <location>
        <position position="50"/>
    </location>
</feature>
<keyword evidence="2 7" id="KW-0575">Peroxidase</keyword>